<evidence type="ECO:0000256" key="4">
    <source>
        <dbReference type="ARBA" id="ARBA00023242"/>
    </source>
</evidence>
<evidence type="ECO:0000259" key="7">
    <source>
        <dbReference type="PROSITE" id="PS50071"/>
    </source>
</evidence>
<dbReference type="InterPro" id="IPR017970">
    <property type="entry name" value="Homeobox_CS"/>
</dbReference>
<keyword evidence="8" id="KW-1185">Reference proteome</keyword>
<evidence type="ECO:0000256" key="1">
    <source>
        <dbReference type="ARBA" id="ARBA00004123"/>
    </source>
</evidence>
<dbReference type="SMART" id="SM00389">
    <property type="entry name" value="HOX"/>
    <property type="match status" value="1"/>
</dbReference>
<evidence type="ECO:0000313" key="8">
    <source>
        <dbReference type="Proteomes" id="UP000515208"/>
    </source>
</evidence>
<evidence type="ECO:0000256" key="6">
    <source>
        <dbReference type="RuleBase" id="RU000682"/>
    </source>
</evidence>
<dbReference type="Pfam" id="PF00046">
    <property type="entry name" value="Homeodomain"/>
    <property type="match status" value="1"/>
</dbReference>
<feature type="DNA-binding region" description="Homeobox" evidence="5">
    <location>
        <begin position="5"/>
        <end position="64"/>
    </location>
</feature>
<dbReference type="Proteomes" id="UP000515208">
    <property type="component" value="Unplaced"/>
</dbReference>
<keyword evidence="3 5" id="KW-0371">Homeobox</keyword>
<protein>
    <submittedName>
        <fullName evidence="9">LOW QUALITY PROTEIN: divergent paired-related homeobox</fullName>
    </submittedName>
</protein>
<dbReference type="PANTHER" id="PTHR45793">
    <property type="entry name" value="HOMEOBOX PROTEIN"/>
    <property type="match status" value="1"/>
</dbReference>
<dbReference type="GO" id="GO:0000978">
    <property type="term" value="F:RNA polymerase II cis-regulatory region sequence-specific DNA binding"/>
    <property type="evidence" value="ECO:0007669"/>
    <property type="project" value="TreeGrafter"/>
</dbReference>
<feature type="non-terminal residue" evidence="9">
    <location>
        <position position="1"/>
    </location>
</feature>
<evidence type="ECO:0000256" key="5">
    <source>
        <dbReference type="PROSITE-ProRule" id="PRU00108"/>
    </source>
</evidence>
<dbReference type="PROSITE" id="PS00027">
    <property type="entry name" value="HOMEOBOX_1"/>
    <property type="match status" value="1"/>
</dbReference>
<dbReference type="AlphaFoldDB" id="A0A6P3GMD1"/>
<feature type="domain" description="Homeobox" evidence="7">
    <location>
        <begin position="3"/>
        <end position="63"/>
    </location>
</feature>
<keyword evidence="2 5" id="KW-0238">DNA-binding</keyword>
<organism evidence="8 9">
    <name type="scientific">Bison bison bison</name>
    <name type="common">North American plains bison</name>
    <dbReference type="NCBI Taxonomy" id="43346"/>
    <lineage>
        <taxon>Eukaryota</taxon>
        <taxon>Metazoa</taxon>
        <taxon>Chordata</taxon>
        <taxon>Craniata</taxon>
        <taxon>Vertebrata</taxon>
        <taxon>Euteleostomi</taxon>
        <taxon>Mammalia</taxon>
        <taxon>Eutheria</taxon>
        <taxon>Laurasiatheria</taxon>
        <taxon>Artiodactyla</taxon>
        <taxon>Ruminantia</taxon>
        <taxon>Pecora</taxon>
        <taxon>Bovidae</taxon>
        <taxon>Bovinae</taxon>
        <taxon>Bison</taxon>
    </lineage>
</organism>
<sequence length="122" mass="14132">YHKHSKRKQTMFTEKQFAYLNFLKNKNPYPILGLQREMASKVELQLTVLQVWFKDCRVKSKKVLSGATPESLVCADPLIPSFQLSIWPALKSLTDHSLGHKMVHFGCCQDPNIYYLYPIVES</sequence>
<dbReference type="Gene3D" id="1.10.10.60">
    <property type="entry name" value="Homeodomain-like"/>
    <property type="match status" value="1"/>
</dbReference>
<dbReference type="RefSeq" id="XP_010827877.1">
    <property type="nucleotide sequence ID" value="XM_010829575.1"/>
</dbReference>
<gene>
    <name evidence="9" type="primary">DPRX</name>
</gene>
<dbReference type="GO" id="GO:0000981">
    <property type="term" value="F:DNA-binding transcription factor activity, RNA polymerase II-specific"/>
    <property type="evidence" value="ECO:0007669"/>
    <property type="project" value="InterPro"/>
</dbReference>
<proteinExistence type="predicted"/>
<evidence type="ECO:0000313" key="9">
    <source>
        <dbReference type="RefSeq" id="XP_010827877.1"/>
    </source>
</evidence>
<accession>A0A6P3GMD1</accession>
<dbReference type="PROSITE" id="PS50071">
    <property type="entry name" value="HOMEOBOX_2"/>
    <property type="match status" value="1"/>
</dbReference>
<dbReference type="SUPFAM" id="SSF46689">
    <property type="entry name" value="Homeodomain-like"/>
    <property type="match status" value="1"/>
</dbReference>
<evidence type="ECO:0000256" key="2">
    <source>
        <dbReference type="ARBA" id="ARBA00023125"/>
    </source>
</evidence>
<dbReference type="KEGG" id="bbis:104980792"/>
<comment type="subcellular location">
    <subcellularLocation>
        <location evidence="1 5 6">Nucleus</location>
    </subcellularLocation>
</comment>
<evidence type="ECO:0000256" key="3">
    <source>
        <dbReference type="ARBA" id="ARBA00023155"/>
    </source>
</evidence>
<reference evidence="9" key="1">
    <citation type="submission" date="2025-08" db="UniProtKB">
        <authorList>
            <consortium name="RefSeq"/>
        </authorList>
    </citation>
    <scope>IDENTIFICATION</scope>
    <source>
        <tissue evidence="9">Blood</tissue>
    </source>
</reference>
<dbReference type="CTD" id="503834"/>
<name>A0A6P3GMD1_BISBB</name>
<dbReference type="InterPro" id="IPR001356">
    <property type="entry name" value="HD"/>
</dbReference>
<keyword evidence="4 5" id="KW-0539">Nucleus</keyword>
<dbReference type="GO" id="GO:0005634">
    <property type="term" value="C:nucleus"/>
    <property type="evidence" value="ECO:0007669"/>
    <property type="project" value="UniProtKB-SubCell"/>
</dbReference>
<dbReference type="OrthoDB" id="6159439at2759"/>
<dbReference type="GeneID" id="104980792"/>
<dbReference type="PANTHER" id="PTHR45793:SF15">
    <property type="entry name" value="DIVERGENT PAIRED-RELATED HOMEOBOX"/>
    <property type="match status" value="1"/>
</dbReference>
<dbReference type="InterPro" id="IPR009057">
    <property type="entry name" value="Homeodomain-like_sf"/>
</dbReference>